<gene>
    <name evidence="1" type="ORF">H8S75_31300</name>
</gene>
<reference evidence="1 2" key="1">
    <citation type="submission" date="2020-08" db="EMBL/GenBank/DDBJ databases">
        <title>Genome public.</title>
        <authorList>
            <person name="Liu C."/>
            <person name="Sun Q."/>
        </authorList>
    </citation>
    <scope>NUCLEOTIDE SEQUENCE [LARGE SCALE GENOMIC DNA]</scope>
    <source>
        <strain evidence="1 2">NSJ-66</strain>
    </source>
</reference>
<dbReference type="Proteomes" id="UP000634672">
    <property type="component" value="Unassembled WGS sequence"/>
</dbReference>
<accession>A0ABR7HGS7</accession>
<evidence type="ECO:0000313" key="1">
    <source>
        <dbReference type="EMBL" id="MBC5712389.1"/>
    </source>
</evidence>
<name>A0ABR7HGS7_9FIRM</name>
<dbReference type="EMBL" id="JACOPB010000034">
    <property type="protein sequence ID" value="MBC5712389.1"/>
    <property type="molecule type" value="Genomic_DNA"/>
</dbReference>
<dbReference type="RefSeq" id="WP_187024809.1">
    <property type="nucleotide sequence ID" value="NZ_JACOPB010000034.1"/>
</dbReference>
<comment type="caution">
    <text evidence="1">The sequence shown here is derived from an EMBL/GenBank/DDBJ whole genome shotgun (WGS) entry which is preliminary data.</text>
</comment>
<evidence type="ECO:0000313" key="2">
    <source>
        <dbReference type="Proteomes" id="UP000634672"/>
    </source>
</evidence>
<keyword evidence="2" id="KW-1185">Reference proteome</keyword>
<sequence>MDGIRVGFVSTYDESTGTAVVYYPDRCHEVTDNLPIFSPFGLRQTLQKGDTVLVLHLSNGQEVGIVIGTYSSDGDVPAAGLSVKDGNLILKDSSGSITLKEIIAKCRG</sequence>
<protein>
    <submittedName>
        <fullName evidence="1">Uncharacterized protein</fullName>
    </submittedName>
</protein>
<proteinExistence type="predicted"/>
<organism evidence="1 2">
    <name type="scientific">Hungatella hominis</name>
    <dbReference type="NCBI Taxonomy" id="2763050"/>
    <lineage>
        <taxon>Bacteria</taxon>
        <taxon>Bacillati</taxon>
        <taxon>Bacillota</taxon>
        <taxon>Clostridia</taxon>
        <taxon>Lachnospirales</taxon>
        <taxon>Lachnospiraceae</taxon>
        <taxon>Hungatella</taxon>
    </lineage>
</organism>